<proteinExistence type="inferred from homology"/>
<keyword evidence="11" id="KW-1185">Reference proteome</keyword>
<evidence type="ECO:0000313" key="10">
    <source>
        <dbReference type="EMBL" id="KAB8122532.1"/>
    </source>
</evidence>
<dbReference type="SUPFAM" id="SSF51412">
    <property type="entry name" value="Inosine monophosphate dehydrogenase (IMPDH)"/>
    <property type="match status" value="1"/>
</dbReference>
<gene>
    <name evidence="10" type="ORF">D3W54_15250</name>
</gene>
<dbReference type="InterPro" id="IPR013785">
    <property type="entry name" value="Aldolase_TIM"/>
</dbReference>
<keyword evidence="3" id="KW-0216">Detoxification</keyword>
<dbReference type="PANTHER" id="PTHR42747">
    <property type="entry name" value="NITRONATE MONOOXYGENASE-RELATED"/>
    <property type="match status" value="1"/>
</dbReference>
<comment type="caution">
    <text evidence="10">The sequence shown here is derived from an EMBL/GenBank/DDBJ whole genome shotgun (WGS) entry which is preliminary data.</text>
</comment>
<evidence type="ECO:0000256" key="1">
    <source>
        <dbReference type="ARBA" id="ARBA00001917"/>
    </source>
</evidence>
<dbReference type="Gene3D" id="3.20.20.70">
    <property type="entry name" value="Aldolase class I"/>
    <property type="match status" value="1"/>
</dbReference>
<dbReference type="PANTHER" id="PTHR42747:SF3">
    <property type="entry name" value="NITRONATE MONOOXYGENASE-RELATED"/>
    <property type="match status" value="1"/>
</dbReference>
<accession>A0ABQ6VRR4</accession>
<evidence type="ECO:0000256" key="2">
    <source>
        <dbReference type="ARBA" id="ARBA00009881"/>
    </source>
</evidence>
<keyword evidence="5" id="KW-0288">FMN</keyword>
<evidence type="ECO:0000256" key="6">
    <source>
        <dbReference type="ARBA" id="ARBA00023002"/>
    </source>
</evidence>
<evidence type="ECO:0000256" key="9">
    <source>
        <dbReference type="ARBA" id="ARBA00049401"/>
    </source>
</evidence>
<keyword evidence="7 10" id="KW-0503">Monooxygenase</keyword>
<comment type="cofactor">
    <cofactor evidence="1">
        <name>FMN</name>
        <dbReference type="ChEBI" id="CHEBI:58210"/>
    </cofactor>
</comment>
<evidence type="ECO:0000313" key="11">
    <source>
        <dbReference type="Proteomes" id="UP000427842"/>
    </source>
</evidence>
<dbReference type="Proteomes" id="UP000427842">
    <property type="component" value="Unassembled WGS sequence"/>
</dbReference>
<dbReference type="Pfam" id="PF03060">
    <property type="entry name" value="NMO"/>
    <property type="match status" value="1"/>
</dbReference>
<name>A0ABQ6VRR4_9PROT</name>
<protein>
    <recommendedName>
        <fullName evidence="8">Propionate 3-nitronate monooxygenase</fullName>
    </recommendedName>
</protein>
<comment type="catalytic activity">
    <reaction evidence="9">
        <text>3 propionate 3-nitronate + 3 O2 + H2O = 3 3-oxopropanoate + 2 nitrate + nitrite + H2O2 + 3 H(+)</text>
        <dbReference type="Rhea" id="RHEA:57332"/>
        <dbReference type="ChEBI" id="CHEBI:15377"/>
        <dbReference type="ChEBI" id="CHEBI:15378"/>
        <dbReference type="ChEBI" id="CHEBI:15379"/>
        <dbReference type="ChEBI" id="CHEBI:16240"/>
        <dbReference type="ChEBI" id="CHEBI:16301"/>
        <dbReference type="ChEBI" id="CHEBI:17632"/>
        <dbReference type="ChEBI" id="CHEBI:33190"/>
        <dbReference type="ChEBI" id="CHEBI:136067"/>
    </reaction>
</comment>
<organism evidence="10 11">
    <name type="scientific">Komagataeibacter medellinensis</name>
    <dbReference type="NCBI Taxonomy" id="1177712"/>
    <lineage>
        <taxon>Bacteria</taxon>
        <taxon>Pseudomonadati</taxon>
        <taxon>Pseudomonadota</taxon>
        <taxon>Alphaproteobacteria</taxon>
        <taxon>Acetobacterales</taxon>
        <taxon>Acetobacteraceae</taxon>
        <taxon>Komagataeibacter</taxon>
    </lineage>
</organism>
<sequence length="363" mass="37593">MDWFARIGLEMPLLQAPMAGVSTSALAAAVSQAGALGAIGVGAAGPARAREMICQIRQQTAAPFNVNLFVHAAPQIDPAHEQAWLAWLRPLFASFGATPPAGLEPIYRSFNDDPDMLAMLVHMRPPVVSFHFGLPSRPAIAALKAAGIILLATATSVDEARAAEAVGMDAIVAQGIEAGGHRGIFDPAGADDALGTCALTRLVVRACRIPVIAAGGIMDGAGIAAALALGAVAAQMGTAFIPCPESGADAAYRHALAGPAAFHTCMTRLVSGRPARCLANRFTALDHGAGMPPPPDYPIAYDAGKALDKAARKHGESGFGAFWAGQGAPLARAMPARQLVRLLNEELQVARQAPAYFHQKPVR</sequence>
<evidence type="ECO:0000256" key="8">
    <source>
        <dbReference type="ARBA" id="ARBA00031155"/>
    </source>
</evidence>
<reference evidence="10 11" key="1">
    <citation type="submission" date="2018-09" db="EMBL/GenBank/DDBJ databases">
        <title>Genome sequence and characterization of the bcs clusters for the production of nanocellulose from the low pH resistant strain Komagataeibacter medellinensis ID13488.</title>
        <authorList>
            <person name="Hernandez-Arriaga A.M."/>
            <person name="Del Cerro C."/>
            <person name="Urbina L."/>
            <person name="Eceiza A."/>
            <person name="Retegi A."/>
            <person name="Prieto M.A."/>
        </authorList>
    </citation>
    <scope>NUCLEOTIDE SEQUENCE [LARGE SCALE GENOMIC DNA]</scope>
    <source>
        <strain evidence="10 11">ID13488</strain>
    </source>
</reference>
<dbReference type="GO" id="GO:0004497">
    <property type="term" value="F:monooxygenase activity"/>
    <property type="evidence" value="ECO:0007669"/>
    <property type="project" value="UniProtKB-KW"/>
</dbReference>
<evidence type="ECO:0000256" key="4">
    <source>
        <dbReference type="ARBA" id="ARBA00022630"/>
    </source>
</evidence>
<keyword evidence="6" id="KW-0560">Oxidoreductase</keyword>
<dbReference type="RefSeq" id="WP_153472544.1">
    <property type="nucleotide sequence ID" value="NZ_QYAZ01000002.1"/>
</dbReference>
<dbReference type="EMBL" id="QYAZ01000002">
    <property type="protein sequence ID" value="KAB8122532.1"/>
    <property type="molecule type" value="Genomic_DNA"/>
</dbReference>
<evidence type="ECO:0000256" key="5">
    <source>
        <dbReference type="ARBA" id="ARBA00022643"/>
    </source>
</evidence>
<comment type="similarity">
    <text evidence="2">Belongs to the nitronate monooxygenase family. NMO class I subfamily.</text>
</comment>
<evidence type="ECO:0000256" key="7">
    <source>
        <dbReference type="ARBA" id="ARBA00023033"/>
    </source>
</evidence>
<dbReference type="CDD" id="cd04730">
    <property type="entry name" value="NPD_like"/>
    <property type="match status" value="1"/>
</dbReference>
<dbReference type="InterPro" id="IPR004136">
    <property type="entry name" value="NMO"/>
</dbReference>
<keyword evidence="4" id="KW-0285">Flavoprotein</keyword>
<evidence type="ECO:0000256" key="3">
    <source>
        <dbReference type="ARBA" id="ARBA00022575"/>
    </source>
</evidence>